<gene>
    <name evidence="2" type="ORF">KC19_2G052000</name>
</gene>
<dbReference type="EMBL" id="CM026422">
    <property type="protein sequence ID" value="KAG0585953.1"/>
    <property type="molecule type" value="Genomic_DNA"/>
</dbReference>
<evidence type="ECO:0000313" key="2">
    <source>
        <dbReference type="EMBL" id="KAG0585953.1"/>
    </source>
</evidence>
<comment type="caution">
    <text evidence="2">The sequence shown here is derived from an EMBL/GenBank/DDBJ whole genome shotgun (WGS) entry which is preliminary data.</text>
</comment>
<evidence type="ECO:0000256" key="1">
    <source>
        <dbReference type="SAM" id="SignalP"/>
    </source>
</evidence>
<proteinExistence type="predicted"/>
<accession>A0A8T0IUA8</accession>
<protein>
    <submittedName>
        <fullName evidence="2">Uncharacterized protein</fullName>
    </submittedName>
</protein>
<reference evidence="2" key="1">
    <citation type="submission" date="2020-06" db="EMBL/GenBank/DDBJ databases">
        <title>WGS assembly of Ceratodon purpureus strain R40.</title>
        <authorList>
            <person name="Carey S.B."/>
            <person name="Jenkins J."/>
            <person name="Shu S."/>
            <person name="Lovell J.T."/>
            <person name="Sreedasyam A."/>
            <person name="Maumus F."/>
            <person name="Tiley G.P."/>
            <person name="Fernandez-Pozo N."/>
            <person name="Barry K."/>
            <person name="Chen C."/>
            <person name="Wang M."/>
            <person name="Lipzen A."/>
            <person name="Daum C."/>
            <person name="Saski C.A."/>
            <person name="Payton A.C."/>
            <person name="Mcbreen J.C."/>
            <person name="Conrad R.E."/>
            <person name="Kollar L.M."/>
            <person name="Olsson S."/>
            <person name="Huttunen S."/>
            <person name="Landis J.B."/>
            <person name="Wickett N.J."/>
            <person name="Johnson M.G."/>
            <person name="Rensing S.A."/>
            <person name="Grimwood J."/>
            <person name="Schmutz J."/>
            <person name="Mcdaniel S.F."/>
        </authorList>
    </citation>
    <scope>NUCLEOTIDE SEQUENCE</scope>
    <source>
        <strain evidence="2">R40</strain>
    </source>
</reference>
<sequence length="56" mass="6192">MTLQFIYISFVFITLSSSTRKGYVGASRGQLECIHTLVANMLLRCHIMCTICCCGG</sequence>
<feature type="signal peptide" evidence="1">
    <location>
        <begin position="1"/>
        <end position="18"/>
    </location>
</feature>
<feature type="chain" id="PRO_5035942176" evidence="1">
    <location>
        <begin position="19"/>
        <end position="56"/>
    </location>
</feature>
<dbReference type="Proteomes" id="UP000822688">
    <property type="component" value="Chromosome 2"/>
</dbReference>
<keyword evidence="3" id="KW-1185">Reference proteome</keyword>
<organism evidence="2 3">
    <name type="scientific">Ceratodon purpureus</name>
    <name type="common">Fire moss</name>
    <name type="synonym">Dicranum purpureum</name>
    <dbReference type="NCBI Taxonomy" id="3225"/>
    <lineage>
        <taxon>Eukaryota</taxon>
        <taxon>Viridiplantae</taxon>
        <taxon>Streptophyta</taxon>
        <taxon>Embryophyta</taxon>
        <taxon>Bryophyta</taxon>
        <taxon>Bryophytina</taxon>
        <taxon>Bryopsida</taxon>
        <taxon>Dicranidae</taxon>
        <taxon>Pseudoditrichales</taxon>
        <taxon>Ditrichaceae</taxon>
        <taxon>Ceratodon</taxon>
    </lineage>
</organism>
<dbReference type="AlphaFoldDB" id="A0A8T0IUA8"/>
<evidence type="ECO:0000313" key="3">
    <source>
        <dbReference type="Proteomes" id="UP000822688"/>
    </source>
</evidence>
<keyword evidence="1" id="KW-0732">Signal</keyword>
<name>A0A8T0IUA8_CERPU</name>